<sequence>MERGTGGGRKPSFLNRLPERDKTRLTALGSRQGLRPRAPVLAVGKPGVDVVVLEKGHVKVTSTDHEARQVILDVGGPGDIYGEAAVMTRLPRMADVVALDEVVLRRIDAETFRRFLHENPETMYQISVLQSERLWNAQRERTNTRTPDMAVQIARRLLYLVDVCASERDGGWSVDAPLTQEEQAAFIPVSRGTLAKALKQLRSENVIATGRRSLTVIDLPRLQSLAEMT</sequence>
<dbReference type="GO" id="GO:0003677">
    <property type="term" value="F:DNA binding"/>
    <property type="evidence" value="ECO:0007669"/>
    <property type="project" value="UniProtKB-KW"/>
</dbReference>
<dbReference type="InterPro" id="IPR018490">
    <property type="entry name" value="cNMP-bd_dom_sf"/>
</dbReference>
<name>A0A1I5KA34_9PSEU</name>
<dbReference type="PANTHER" id="PTHR24567:SF68">
    <property type="entry name" value="DNA-BINDING TRANSCRIPTIONAL DUAL REGULATOR CRP"/>
    <property type="match status" value="1"/>
</dbReference>
<dbReference type="Pfam" id="PF00027">
    <property type="entry name" value="cNMP_binding"/>
    <property type="match status" value="1"/>
</dbReference>
<dbReference type="Proteomes" id="UP000199137">
    <property type="component" value="Unassembled WGS sequence"/>
</dbReference>
<dbReference type="PANTHER" id="PTHR24567">
    <property type="entry name" value="CRP FAMILY TRANSCRIPTIONAL REGULATORY PROTEIN"/>
    <property type="match status" value="1"/>
</dbReference>
<dbReference type="Gene3D" id="1.10.10.10">
    <property type="entry name" value="Winged helix-like DNA-binding domain superfamily/Winged helix DNA-binding domain"/>
    <property type="match status" value="1"/>
</dbReference>
<reference evidence="6 9" key="3">
    <citation type="submission" date="2020-01" db="EMBL/GenBank/DDBJ databases">
        <title>Insect and environment-associated Actinomycetes.</title>
        <authorList>
            <person name="Currrie C."/>
            <person name="Chevrette M."/>
            <person name="Carlson C."/>
            <person name="Stubbendieck R."/>
            <person name="Wendt-Pienkowski E."/>
        </authorList>
    </citation>
    <scope>NUCLEOTIDE SEQUENCE [LARGE SCALE GENOMIC DNA]</scope>
    <source>
        <strain evidence="6 9">SID8386</strain>
    </source>
</reference>
<evidence type="ECO:0000256" key="2">
    <source>
        <dbReference type="ARBA" id="ARBA00023125"/>
    </source>
</evidence>
<accession>A0A1I5KA34</accession>
<keyword evidence="9" id="KW-1185">Reference proteome</keyword>
<dbReference type="SMART" id="SM00419">
    <property type="entry name" value="HTH_CRP"/>
    <property type="match status" value="1"/>
</dbReference>
<proteinExistence type="predicted"/>
<keyword evidence="3" id="KW-0804">Transcription</keyword>
<dbReference type="Proteomes" id="UP000470404">
    <property type="component" value="Unassembled WGS sequence"/>
</dbReference>
<dbReference type="InterPro" id="IPR000595">
    <property type="entry name" value="cNMP-bd_dom"/>
</dbReference>
<feature type="domain" description="Cyclic nucleotide-binding" evidence="4">
    <location>
        <begin position="13"/>
        <end position="121"/>
    </location>
</feature>
<evidence type="ECO:0000256" key="1">
    <source>
        <dbReference type="ARBA" id="ARBA00023015"/>
    </source>
</evidence>
<dbReference type="SUPFAM" id="SSF51206">
    <property type="entry name" value="cAMP-binding domain-like"/>
    <property type="match status" value="1"/>
</dbReference>
<feature type="domain" description="HTH crp-type" evidence="5">
    <location>
        <begin position="147"/>
        <end position="220"/>
    </location>
</feature>
<keyword evidence="7" id="KW-0418">Kinase</keyword>
<evidence type="ECO:0000313" key="9">
    <source>
        <dbReference type="Proteomes" id="UP000470404"/>
    </source>
</evidence>
<dbReference type="EMBL" id="FOWC01000003">
    <property type="protein sequence ID" value="SFO81603.1"/>
    <property type="molecule type" value="Genomic_DNA"/>
</dbReference>
<dbReference type="InterPro" id="IPR036388">
    <property type="entry name" value="WH-like_DNA-bd_sf"/>
</dbReference>
<dbReference type="InterPro" id="IPR036390">
    <property type="entry name" value="WH_DNA-bd_sf"/>
</dbReference>
<dbReference type="EMBL" id="JAAGNC010000059">
    <property type="protein sequence ID" value="NEC55671.1"/>
    <property type="molecule type" value="Genomic_DNA"/>
</dbReference>
<dbReference type="PROSITE" id="PS51063">
    <property type="entry name" value="HTH_CRP_2"/>
    <property type="match status" value="1"/>
</dbReference>
<evidence type="ECO:0000313" key="7">
    <source>
        <dbReference type="EMBL" id="SFO81603.1"/>
    </source>
</evidence>
<dbReference type="SUPFAM" id="SSF46785">
    <property type="entry name" value="Winged helix' DNA-binding domain"/>
    <property type="match status" value="1"/>
</dbReference>
<organism evidence="7 8">
    <name type="scientific">Amycolatopsis rubida</name>
    <dbReference type="NCBI Taxonomy" id="112413"/>
    <lineage>
        <taxon>Bacteria</taxon>
        <taxon>Bacillati</taxon>
        <taxon>Actinomycetota</taxon>
        <taxon>Actinomycetes</taxon>
        <taxon>Pseudonocardiales</taxon>
        <taxon>Pseudonocardiaceae</taxon>
        <taxon>Amycolatopsis</taxon>
    </lineage>
</organism>
<dbReference type="PROSITE" id="PS50042">
    <property type="entry name" value="CNMP_BINDING_3"/>
    <property type="match status" value="1"/>
</dbReference>
<evidence type="ECO:0000256" key="3">
    <source>
        <dbReference type="ARBA" id="ARBA00023163"/>
    </source>
</evidence>
<evidence type="ECO:0000259" key="5">
    <source>
        <dbReference type="PROSITE" id="PS51063"/>
    </source>
</evidence>
<keyword evidence="1" id="KW-0805">Transcription regulation</keyword>
<dbReference type="SMART" id="SM00100">
    <property type="entry name" value="cNMP"/>
    <property type="match status" value="1"/>
</dbReference>
<reference evidence="8" key="1">
    <citation type="submission" date="2016-10" db="EMBL/GenBank/DDBJ databases">
        <authorList>
            <person name="Varghese N."/>
            <person name="Submissions S."/>
        </authorList>
    </citation>
    <scope>NUCLEOTIDE SEQUENCE [LARGE SCALE GENOMIC DNA]</scope>
    <source>
        <strain evidence="8">DSM 44637</strain>
    </source>
</reference>
<protein>
    <submittedName>
        <fullName evidence="6">Crp/Fnr family transcriptional regulator</fullName>
    </submittedName>
    <submittedName>
        <fullName evidence="7">cAMP-binding domain of CRP or a regulatory subunit of cAMP-dependent protein kinases</fullName>
    </submittedName>
</protein>
<dbReference type="InterPro" id="IPR012318">
    <property type="entry name" value="HTH_CRP"/>
</dbReference>
<dbReference type="STRING" id="112413.SAMN05421854_10392"/>
<dbReference type="RefSeq" id="WP_161269368.1">
    <property type="nucleotide sequence ID" value="NZ_FOWC01000003.1"/>
</dbReference>
<dbReference type="Gene3D" id="2.60.120.10">
    <property type="entry name" value="Jelly Rolls"/>
    <property type="match status" value="1"/>
</dbReference>
<gene>
    <name evidence="6" type="ORF">G3I59_08705</name>
    <name evidence="7" type="ORF">SAMN05421854_10392</name>
</gene>
<dbReference type="InterPro" id="IPR014710">
    <property type="entry name" value="RmlC-like_jellyroll"/>
</dbReference>
<keyword evidence="7" id="KW-0808">Transferase</keyword>
<dbReference type="GO" id="GO:0016301">
    <property type="term" value="F:kinase activity"/>
    <property type="evidence" value="ECO:0007669"/>
    <property type="project" value="UniProtKB-KW"/>
</dbReference>
<dbReference type="InterPro" id="IPR050397">
    <property type="entry name" value="Env_Response_Regulators"/>
</dbReference>
<dbReference type="GO" id="GO:0005829">
    <property type="term" value="C:cytosol"/>
    <property type="evidence" value="ECO:0007669"/>
    <property type="project" value="TreeGrafter"/>
</dbReference>
<dbReference type="GO" id="GO:0003700">
    <property type="term" value="F:DNA-binding transcription factor activity"/>
    <property type="evidence" value="ECO:0007669"/>
    <property type="project" value="TreeGrafter"/>
</dbReference>
<dbReference type="CDD" id="cd00038">
    <property type="entry name" value="CAP_ED"/>
    <property type="match status" value="1"/>
</dbReference>
<dbReference type="AlphaFoldDB" id="A0A1I5KA34"/>
<keyword evidence="2" id="KW-0238">DNA-binding</keyword>
<dbReference type="Pfam" id="PF13545">
    <property type="entry name" value="HTH_Crp_2"/>
    <property type="match status" value="1"/>
</dbReference>
<reference evidence="7" key="2">
    <citation type="submission" date="2016-10" db="EMBL/GenBank/DDBJ databases">
        <authorList>
            <person name="de Groot N.N."/>
        </authorList>
    </citation>
    <scope>NUCLEOTIDE SEQUENCE [LARGE SCALE GENOMIC DNA]</scope>
    <source>
        <strain evidence="7">DSM 44637</strain>
    </source>
</reference>
<evidence type="ECO:0000259" key="4">
    <source>
        <dbReference type="PROSITE" id="PS50042"/>
    </source>
</evidence>
<evidence type="ECO:0000313" key="8">
    <source>
        <dbReference type="Proteomes" id="UP000199137"/>
    </source>
</evidence>
<evidence type="ECO:0000313" key="6">
    <source>
        <dbReference type="EMBL" id="NEC55671.1"/>
    </source>
</evidence>